<dbReference type="InterPro" id="IPR011620">
    <property type="entry name" value="Sig_transdc_His_kinase_LytS_TM"/>
</dbReference>
<dbReference type="PANTHER" id="PTHR45138:SF24">
    <property type="entry name" value="DIGUANYLATE CYCLASE DGCC-RELATED"/>
    <property type="match status" value="1"/>
</dbReference>
<dbReference type="SMART" id="SM00267">
    <property type="entry name" value="GGDEF"/>
    <property type="match status" value="1"/>
</dbReference>
<dbReference type="GO" id="GO:0071555">
    <property type="term" value="P:cell wall organization"/>
    <property type="evidence" value="ECO:0007669"/>
    <property type="project" value="InterPro"/>
</dbReference>
<dbReference type="InterPro" id="IPR000160">
    <property type="entry name" value="GGDEF_dom"/>
</dbReference>
<evidence type="ECO:0000313" key="8">
    <source>
        <dbReference type="EMBL" id="XBV83389.1"/>
    </source>
</evidence>
<dbReference type="InterPro" id="IPR029787">
    <property type="entry name" value="Nucleotide_cyclase"/>
</dbReference>
<geneLocation type="plasmid" evidence="8">
    <name>pDson04</name>
</geneLocation>
<dbReference type="KEGG" id="dsc:ABOD76_01275"/>
<dbReference type="PANTHER" id="PTHR45138">
    <property type="entry name" value="REGULATORY COMPONENTS OF SENSORY TRANSDUCTION SYSTEM"/>
    <property type="match status" value="1"/>
</dbReference>
<comment type="subcellular location">
    <subcellularLocation>
        <location evidence="1">Cell membrane</location>
        <topology evidence="1">Multi-pass membrane protein</topology>
    </subcellularLocation>
</comment>
<feature type="transmembrane region" description="Helical" evidence="6">
    <location>
        <begin position="135"/>
        <end position="157"/>
    </location>
</feature>
<dbReference type="FunFam" id="3.30.70.270:FF:000001">
    <property type="entry name" value="Diguanylate cyclase domain protein"/>
    <property type="match status" value="1"/>
</dbReference>
<dbReference type="Pfam" id="PF00990">
    <property type="entry name" value="GGDEF"/>
    <property type="match status" value="1"/>
</dbReference>
<dbReference type="RefSeq" id="WP_350240830.1">
    <property type="nucleotide sequence ID" value="NZ_CP158296.1"/>
</dbReference>
<evidence type="ECO:0000256" key="4">
    <source>
        <dbReference type="ARBA" id="ARBA00022989"/>
    </source>
</evidence>
<dbReference type="GO" id="GO:0052621">
    <property type="term" value="F:diguanylate cyclase activity"/>
    <property type="evidence" value="ECO:0007669"/>
    <property type="project" value="UniProtKB-EC"/>
</dbReference>
<feature type="transmembrane region" description="Helical" evidence="6">
    <location>
        <begin position="101"/>
        <end position="123"/>
    </location>
</feature>
<dbReference type="NCBIfam" id="TIGR00254">
    <property type="entry name" value="GGDEF"/>
    <property type="match status" value="1"/>
</dbReference>
<dbReference type="SUPFAM" id="SSF55073">
    <property type="entry name" value="Nucleotide cyclase"/>
    <property type="match status" value="1"/>
</dbReference>
<dbReference type="GO" id="GO:0005886">
    <property type="term" value="C:plasma membrane"/>
    <property type="evidence" value="ECO:0007669"/>
    <property type="project" value="UniProtKB-SubCell"/>
</dbReference>
<dbReference type="GO" id="GO:0000155">
    <property type="term" value="F:phosphorelay sensor kinase activity"/>
    <property type="evidence" value="ECO:0007669"/>
    <property type="project" value="InterPro"/>
</dbReference>
<keyword evidence="2" id="KW-1003">Cell membrane</keyword>
<feature type="domain" description="GGDEF" evidence="7">
    <location>
        <begin position="226"/>
        <end position="357"/>
    </location>
</feature>
<dbReference type="InterPro" id="IPR043128">
    <property type="entry name" value="Rev_trsase/Diguanyl_cyclase"/>
</dbReference>
<dbReference type="InterPro" id="IPR050469">
    <property type="entry name" value="Diguanylate_Cyclase"/>
</dbReference>
<gene>
    <name evidence="8" type="ORF">ABOD76_01275</name>
</gene>
<protein>
    <submittedName>
        <fullName evidence="8">Diguanylate cyclase</fullName>
        <ecNumber evidence="8">2.7.7.65</ecNumber>
    </submittedName>
</protein>
<dbReference type="GO" id="GO:1902201">
    <property type="term" value="P:negative regulation of bacterial-type flagellum-dependent cell motility"/>
    <property type="evidence" value="ECO:0007669"/>
    <property type="project" value="TreeGrafter"/>
</dbReference>
<keyword evidence="4 6" id="KW-1133">Transmembrane helix</keyword>
<accession>A0AAU7U421</accession>
<keyword evidence="5 6" id="KW-0472">Membrane</keyword>
<dbReference type="PROSITE" id="PS50887">
    <property type="entry name" value="GGDEF"/>
    <property type="match status" value="1"/>
</dbReference>
<sequence length="363" mass="40178">MLDALLINFALLVSSNFALSLTYQHVHLRDGVLRILVRYVLNVAAAFVLMLHSAAVAPGLLFDFRSVVIALVSRRHGMVAGLLVAVPVALFRLYLGGPGAWAGVLNLILVALLSAWSSGLLHLRPRFDRRDLFHLWWQPLGLFAVANTATFLGFAMAGKPLLSAVPVYLTFTVLSAVGMMAGHAVKQTRLKALHRSEELQELAEHDPLTGCFNRRRFDDDTREVRPGQYVLLLDLDHFKHVNDTYGHDTGDRVLQVLVQVLTQSVRPTDRVYRMGGEEFAVVLSHCREDQAPAVAERVRSRVALHVAEQAGLTTERITVSGGLVPLYGERRLALRAADQRLYEAKHAGRNRIVADLRLAVPVA</sequence>
<keyword evidence="3 6" id="KW-0812">Transmembrane</keyword>
<evidence type="ECO:0000256" key="2">
    <source>
        <dbReference type="ARBA" id="ARBA00022475"/>
    </source>
</evidence>
<proteinExistence type="predicted"/>
<evidence type="ECO:0000256" key="6">
    <source>
        <dbReference type="SAM" id="Phobius"/>
    </source>
</evidence>
<dbReference type="Gene3D" id="3.30.70.270">
    <property type="match status" value="1"/>
</dbReference>
<feature type="transmembrane region" description="Helical" evidence="6">
    <location>
        <begin position="163"/>
        <end position="185"/>
    </location>
</feature>
<dbReference type="AlphaFoldDB" id="A0AAU7U421"/>
<keyword evidence="8" id="KW-0548">Nucleotidyltransferase</keyword>
<evidence type="ECO:0000256" key="3">
    <source>
        <dbReference type="ARBA" id="ARBA00022692"/>
    </source>
</evidence>
<dbReference type="GO" id="GO:0043709">
    <property type="term" value="P:cell adhesion involved in single-species biofilm formation"/>
    <property type="evidence" value="ECO:0007669"/>
    <property type="project" value="TreeGrafter"/>
</dbReference>
<keyword evidence="8" id="KW-0614">Plasmid</keyword>
<evidence type="ECO:0000256" key="1">
    <source>
        <dbReference type="ARBA" id="ARBA00004651"/>
    </source>
</evidence>
<dbReference type="EC" id="2.7.7.65" evidence="8"/>
<evidence type="ECO:0000256" key="5">
    <source>
        <dbReference type="ARBA" id="ARBA00023136"/>
    </source>
</evidence>
<organism evidence="8">
    <name type="scientific">Deinococcus sonorensis KR-87</name>
    <dbReference type="NCBI Taxonomy" id="694439"/>
    <lineage>
        <taxon>Bacteria</taxon>
        <taxon>Thermotogati</taxon>
        <taxon>Deinococcota</taxon>
        <taxon>Deinococci</taxon>
        <taxon>Deinococcales</taxon>
        <taxon>Deinococcaceae</taxon>
        <taxon>Deinococcus</taxon>
    </lineage>
</organism>
<dbReference type="CDD" id="cd01949">
    <property type="entry name" value="GGDEF"/>
    <property type="match status" value="1"/>
</dbReference>
<dbReference type="EMBL" id="CP158296">
    <property type="protein sequence ID" value="XBV83389.1"/>
    <property type="molecule type" value="Genomic_DNA"/>
</dbReference>
<dbReference type="Pfam" id="PF07694">
    <property type="entry name" value="5TM-5TMR_LYT"/>
    <property type="match status" value="1"/>
</dbReference>
<keyword evidence="8" id="KW-0808">Transferase</keyword>
<evidence type="ECO:0000259" key="7">
    <source>
        <dbReference type="PROSITE" id="PS50887"/>
    </source>
</evidence>
<reference evidence="8" key="1">
    <citation type="submission" date="2024-06" db="EMBL/GenBank/DDBJ databases">
        <title>Draft Genome Sequence of Deinococcus sonorensis Type Strain KR-87, a Biofilm Producing Representative of the Genus Deinococcus.</title>
        <authorList>
            <person name="Boren L.S."/>
            <person name="Grosso R.A."/>
            <person name="Hugenberg-Cox A.N."/>
            <person name="Hill J.T.E."/>
            <person name="Albert C.M."/>
            <person name="Tuohy J.M."/>
        </authorList>
    </citation>
    <scope>NUCLEOTIDE SEQUENCE</scope>
    <source>
        <strain evidence="8">KR-87</strain>
        <plasmid evidence="8">pDson04</plasmid>
    </source>
</reference>
<feature type="transmembrane region" description="Helical" evidence="6">
    <location>
        <begin position="36"/>
        <end position="64"/>
    </location>
</feature>
<feature type="transmembrane region" description="Helical" evidence="6">
    <location>
        <begin position="76"/>
        <end position="95"/>
    </location>
</feature>
<name>A0AAU7U421_9DEIO</name>